<keyword evidence="2" id="KW-0547">Nucleotide-binding</keyword>
<protein>
    <submittedName>
        <fullName evidence="2">Putative glycine betaine ABC transporter ATP-binding protein</fullName>
    </submittedName>
</protein>
<dbReference type="EMBL" id="ABIC01000035">
    <property type="protein sequence ID" value="EDP99642.1"/>
    <property type="molecule type" value="Genomic_DNA"/>
</dbReference>
<comment type="caution">
    <text evidence="2">The sequence shown here is derived from an EMBL/GenBank/DDBJ whole genome shotgun (WGS) entry which is preliminary data.</text>
</comment>
<keyword evidence="2" id="KW-0067">ATP-binding</keyword>
<dbReference type="RefSeq" id="WP_005501563.1">
    <property type="nucleotide sequence ID" value="NZ_ABIC01000035.1"/>
</dbReference>
<name>A9EJR1_9GAMM</name>
<dbReference type="AlphaFoldDB" id="A9EJR1"/>
<reference evidence="2 3" key="1">
    <citation type="submission" date="2007-10" db="EMBL/GenBank/DDBJ databases">
        <authorList>
            <person name="Yayanos A."/>
            <person name="Ferriera S."/>
            <person name="Johnson J."/>
            <person name="Kravitz S."/>
            <person name="Halpern A."/>
            <person name="Remington K."/>
            <person name="Beeson K."/>
            <person name="Tran B."/>
            <person name="Rogers Y.-H."/>
            <person name="Friedman R."/>
            <person name="Venter J.C."/>
        </authorList>
    </citation>
    <scope>NUCLEOTIDE SEQUENCE [LARGE SCALE GENOMIC DNA]</scope>
    <source>
        <strain evidence="2 3">KT99</strain>
    </source>
</reference>
<evidence type="ECO:0000313" key="3">
    <source>
        <dbReference type="Proteomes" id="UP000005839"/>
    </source>
</evidence>
<feature type="region of interest" description="Disordered" evidence="1">
    <location>
        <begin position="110"/>
        <end position="137"/>
    </location>
</feature>
<accession>A9EJR1</accession>
<sequence length="137" mass="15101">MAYGLSVQGIDKATRNAKAKQWLETVMKPPAYRLTADTIGEALKQMKRIPANYAYYVTNEGFQGVVCQEALEDAVKTDKEAPMEEFKVEELKPISPDALLESIIPATMESDFPQPVADADDSSDAEKLDSANKNKKS</sequence>
<keyword evidence="3" id="KW-1185">Reference proteome</keyword>
<dbReference type="GO" id="GO:0005524">
    <property type="term" value="F:ATP binding"/>
    <property type="evidence" value="ECO:0007669"/>
    <property type="project" value="UniProtKB-KW"/>
</dbReference>
<evidence type="ECO:0000256" key="1">
    <source>
        <dbReference type="SAM" id="MobiDB-lite"/>
    </source>
</evidence>
<gene>
    <name evidence="2" type="ORF">KT99_07404</name>
</gene>
<organism evidence="2 3">
    <name type="scientific">Shewanella benthica KT99</name>
    <dbReference type="NCBI Taxonomy" id="314608"/>
    <lineage>
        <taxon>Bacteria</taxon>
        <taxon>Pseudomonadati</taxon>
        <taxon>Pseudomonadota</taxon>
        <taxon>Gammaproteobacteria</taxon>
        <taxon>Alteromonadales</taxon>
        <taxon>Shewanellaceae</taxon>
        <taxon>Shewanella</taxon>
    </lineage>
</organism>
<feature type="compositionally biased region" description="Basic and acidic residues" evidence="1">
    <location>
        <begin position="124"/>
        <end position="137"/>
    </location>
</feature>
<dbReference type="Proteomes" id="UP000005839">
    <property type="component" value="Unassembled WGS sequence"/>
</dbReference>
<evidence type="ECO:0000313" key="2">
    <source>
        <dbReference type="EMBL" id="EDP99642.1"/>
    </source>
</evidence>
<dbReference type="STRING" id="314608.KT99_07404"/>
<proteinExistence type="predicted"/>